<sequence>MQTQSEARSQADREAVGGAVGAGDDGPRCQIARTLEVIGEKWSLLVVRDALRGRSRFSEFRDSLGASTDILTDRLAKLVAAGVLEKRAYREAGSRERSSYHLTESGRGLALVAGAMIQWGDTFNPYAGGRSSRVVDAATGAPLRLAFVDESGRAVPDSSAAIVPGPAARTTW</sequence>
<dbReference type="GO" id="GO:0003677">
    <property type="term" value="F:DNA binding"/>
    <property type="evidence" value="ECO:0007669"/>
    <property type="project" value="UniProtKB-KW"/>
</dbReference>
<organism evidence="6 7">
    <name type="scientific">Herbiconiux oxytropis</name>
    <dbReference type="NCBI Taxonomy" id="2970915"/>
    <lineage>
        <taxon>Bacteria</taxon>
        <taxon>Bacillati</taxon>
        <taxon>Actinomycetota</taxon>
        <taxon>Actinomycetes</taxon>
        <taxon>Micrococcales</taxon>
        <taxon>Microbacteriaceae</taxon>
        <taxon>Herbiconiux</taxon>
    </lineage>
</organism>
<proteinExistence type="predicted"/>
<keyword evidence="2" id="KW-0238">DNA-binding</keyword>
<evidence type="ECO:0000313" key="7">
    <source>
        <dbReference type="Proteomes" id="UP001165587"/>
    </source>
</evidence>
<dbReference type="Proteomes" id="UP001165587">
    <property type="component" value="Unassembled WGS sequence"/>
</dbReference>
<evidence type="ECO:0000256" key="2">
    <source>
        <dbReference type="ARBA" id="ARBA00023125"/>
    </source>
</evidence>
<evidence type="ECO:0000256" key="4">
    <source>
        <dbReference type="SAM" id="MobiDB-lite"/>
    </source>
</evidence>
<evidence type="ECO:0000256" key="3">
    <source>
        <dbReference type="ARBA" id="ARBA00023163"/>
    </source>
</evidence>
<dbReference type="Pfam" id="PF01638">
    <property type="entry name" value="HxlR"/>
    <property type="match status" value="1"/>
</dbReference>
<protein>
    <submittedName>
        <fullName evidence="6">Helix-turn-helix transcriptional regulator</fullName>
    </submittedName>
</protein>
<dbReference type="InterPro" id="IPR002577">
    <property type="entry name" value="HTH_HxlR"/>
</dbReference>
<dbReference type="Gene3D" id="1.10.10.10">
    <property type="entry name" value="Winged helix-like DNA-binding domain superfamily/Winged helix DNA-binding domain"/>
    <property type="match status" value="1"/>
</dbReference>
<dbReference type="InterPro" id="IPR036388">
    <property type="entry name" value="WH-like_DNA-bd_sf"/>
</dbReference>
<comment type="caution">
    <text evidence="6">The sequence shown here is derived from an EMBL/GenBank/DDBJ whole genome shotgun (WGS) entry which is preliminary data.</text>
</comment>
<evidence type="ECO:0000256" key="1">
    <source>
        <dbReference type="ARBA" id="ARBA00023015"/>
    </source>
</evidence>
<dbReference type="RefSeq" id="WP_259530039.1">
    <property type="nucleotide sequence ID" value="NZ_JANLCK010000008.1"/>
</dbReference>
<dbReference type="EMBL" id="JANLCK010000008">
    <property type="protein sequence ID" value="MCS5727069.1"/>
    <property type="molecule type" value="Genomic_DNA"/>
</dbReference>
<gene>
    <name evidence="6" type="ORF">N1028_14310</name>
</gene>
<keyword evidence="1" id="KW-0805">Transcription regulation</keyword>
<name>A0AA42BVV9_9MICO</name>
<dbReference type="PANTHER" id="PTHR33204:SF18">
    <property type="entry name" value="TRANSCRIPTIONAL REGULATORY PROTEIN"/>
    <property type="match status" value="1"/>
</dbReference>
<evidence type="ECO:0000259" key="5">
    <source>
        <dbReference type="PROSITE" id="PS51118"/>
    </source>
</evidence>
<dbReference type="AlphaFoldDB" id="A0AA42BVV9"/>
<evidence type="ECO:0000313" key="6">
    <source>
        <dbReference type="EMBL" id="MCS5727069.1"/>
    </source>
</evidence>
<dbReference type="PANTHER" id="PTHR33204">
    <property type="entry name" value="TRANSCRIPTIONAL REGULATOR, MARR FAMILY"/>
    <property type="match status" value="1"/>
</dbReference>
<keyword evidence="3" id="KW-0804">Transcription</keyword>
<reference evidence="6" key="1">
    <citation type="submission" date="2022-08" db="EMBL/GenBank/DDBJ databases">
        <authorList>
            <person name="Deng Y."/>
            <person name="Han X.-F."/>
            <person name="Zhang Y.-Q."/>
        </authorList>
    </citation>
    <scope>NUCLEOTIDE SEQUENCE</scope>
    <source>
        <strain evidence="6">CPCC 203407</strain>
    </source>
</reference>
<feature type="region of interest" description="Disordered" evidence="4">
    <location>
        <begin position="1"/>
        <end position="22"/>
    </location>
</feature>
<dbReference type="InterPro" id="IPR036390">
    <property type="entry name" value="WH_DNA-bd_sf"/>
</dbReference>
<accession>A0AA42BVV9</accession>
<feature type="domain" description="HTH hxlR-type" evidence="5">
    <location>
        <begin position="29"/>
        <end position="128"/>
    </location>
</feature>
<keyword evidence="7" id="KW-1185">Reference proteome</keyword>
<dbReference type="SUPFAM" id="SSF46785">
    <property type="entry name" value="Winged helix' DNA-binding domain"/>
    <property type="match status" value="1"/>
</dbReference>
<dbReference type="PROSITE" id="PS51118">
    <property type="entry name" value="HTH_HXLR"/>
    <property type="match status" value="1"/>
</dbReference>